<evidence type="ECO:0000313" key="2">
    <source>
        <dbReference type="Proteomes" id="UP000305546"/>
    </source>
</evidence>
<comment type="caution">
    <text evidence="1">The sequence shown here is derived from an EMBL/GenBank/DDBJ whole genome shotgun (WGS) entry which is preliminary data.</text>
</comment>
<evidence type="ECO:0000313" key="1">
    <source>
        <dbReference type="EMBL" id="TNC28454.1"/>
    </source>
</evidence>
<dbReference type="OrthoDB" id="3296722at2"/>
<dbReference type="AlphaFoldDB" id="A0A5C4M5D7"/>
<accession>A0A5C4M5D7</accession>
<name>A0A5C4M5D7_9PSEU</name>
<organism evidence="1 2">
    <name type="scientific">Amycolatopsis alkalitolerans</name>
    <dbReference type="NCBI Taxonomy" id="2547244"/>
    <lineage>
        <taxon>Bacteria</taxon>
        <taxon>Bacillati</taxon>
        <taxon>Actinomycetota</taxon>
        <taxon>Actinomycetes</taxon>
        <taxon>Pseudonocardiales</taxon>
        <taxon>Pseudonocardiaceae</taxon>
        <taxon>Amycolatopsis</taxon>
    </lineage>
</organism>
<protein>
    <submittedName>
        <fullName evidence="1">Uncharacterized protein</fullName>
    </submittedName>
</protein>
<reference evidence="1 2" key="1">
    <citation type="submission" date="2019-06" db="EMBL/GenBank/DDBJ databases">
        <title>Amycolatopsis alkalitolerans sp. nov., isolated from Gastrodia elata Blume.</title>
        <authorList>
            <person name="Narsing Rao M.P."/>
            <person name="Li W.J."/>
        </authorList>
    </citation>
    <scope>NUCLEOTIDE SEQUENCE [LARGE SCALE GENOMIC DNA]</scope>
    <source>
        <strain evidence="1 2">SYSUP0005</strain>
    </source>
</reference>
<dbReference type="EMBL" id="VDFW01000003">
    <property type="protein sequence ID" value="TNC28454.1"/>
    <property type="molecule type" value="Genomic_DNA"/>
</dbReference>
<keyword evidence="2" id="KW-1185">Reference proteome</keyword>
<proteinExistence type="predicted"/>
<dbReference type="Proteomes" id="UP000305546">
    <property type="component" value="Unassembled WGS sequence"/>
</dbReference>
<gene>
    <name evidence="1" type="ORF">FG385_04010</name>
</gene>
<sequence>MSIDTRIDGHPGSIRTAGTWLESTLANGVFDRTSDVHRARTEVESGWWGKGGESFHTRLSRHARQGDDIAAAAKDVGGGFHRYADELAKAQERMGQARETATAGGLTVTGDQIEAPGPPPEPVAALPPDGSATPQQVRDHIEATQAQQAHARKTVAYLAASKQASEARTIEKGAKNFLDGLYHRYLSGGVGSGLNGLGDLNVLRAFISEAGESVLRTKAAEFTDAAKNALIDVLYHGADTGKGVETGKTLLQEATTLLRKSEQWKTLGLDKEFGKGLSASGGILAALTMADGFAHHGDFGKTIMSGMTGVGIDAGIAALGIEGGPAGLAAAAAYETYQHPVGSGEVAKVLHDLPGDVEDAVLSKAGDYLSTHGHEKLGALVDSVTDVHRTFNHVSGDFLQGAVTIGGHAAQGAVDHASDLLDMDKDVAVDLFHGHFSHAVHDGLDGITKQAGDTVDDAKTLAHDGESTAKHVAGDTAKGAESLWHHATGWL</sequence>
<dbReference type="RefSeq" id="WP_139095232.1">
    <property type="nucleotide sequence ID" value="NZ_VDFW01000003.1"/>
</dbReference>